<dbReference type="EMBL" id="JAJSOF020000005">
    <property type="protein sequence ID" value="KAJ4447135.1"/>
    <property type="molecule type" value="Genomic_DNA"/>
</dbReference>
<proteinExistence type="predicted"/>
<name>A0ABQ8TP21_PERAM</name>
<dbReference type="Proteomes" id="UP001148838">
    <property type="component" value="Unassembled WGS sequence"/>
</dbReference>
<organism evidence="1 2">
    <name type="scientific">Periplaneta americana</name>
    <name type="common">American cockroach</name>
    <name type="synonym">Blatta americana</name>
    <dbReference type="NCBI Taxonomy" id="6978"/>
    <lineage>
        <taxon>Eukaryota</taxon>
        <taxon>Metazoa</taxon>
        <taxon>Ecdysozoa</taxon>
        <taxon>Arthropoda</taxon>
        <taxon>Hexapoda</taxon>
        <taxon>Insecta</taxon>
        <taxon>Pterygota</taxon>
        <taxon>Neoptera</taxon>
        <taxon>Polyneoptera</taxon>
        <taxon>Dictyoptera</taxon>
        <taxon>Blattodea</taxon>
        <taxon>Blattoidea</taxon>
        <taxon>Blattidae</taxon>
        <taxon>Blattinae</taxon>
        <taxon>Periplaneta</taxon>
    </lineage>
</organism>
<protein>
    <submittedName>
        <fullName evidence="1">Uncharacterized protein</fullName>
    </submittedName>
</protein>
<reference evidence="1 2" key="1">
    <citation type="journal article" date="2022" name="Allergy">
        <title>Genome assembly and annotation of Periplaneta americana reveal a comprehensive cockroach allergen profile.</title>
        <authorList>
            <person name="Wang L."/>
            <person name="Xiong Q."/>
            <person name="Saelim N."/>
            <person name="Wang L."/>
            <person name="Nong W."/>
            <person name="Wan A.T."/>
            <person name="Shi M."/>
            <person name="Liu X."/>
            <person name="Cao Q."/>
            <person name="Hui J.H.L."/>
            <person name="Sookrung N."/>
            <person name="Leung T.F."/>
            <person name="Tungtrongchitr A."/>
            <person name="Tsui S.K.W."/>
        </authorList>
    </citation>
    <scope>NUCLEOTIDE SEQUENCE [LARGE SCALE GENOMIC DNA]</scope>
    <source>
        <strain evidence="1">PWHHKU_190912</strain>
    </source>
</reference>
<gene>
    <name evidence="1" type="ORF">ANN_09136</name>
</gene>
<evidence type="ECO:0000313" key="2">
    <source>
        <dbReference type="Proteomes" id="UP001148838"/>
    </source>
</evidence>
<evidence type="ECO:0000313" key="1">
    <source>
        <dbReference type="EMBL" id="KAJ4447135.1"/>
    </source>
</evidence>
<comment type="caution">
    <text evidence="1">The sequence shown here is derived from an EMBL/GenBank/DDBJ whole genome shotgun (WGS) entry which is preliminary data.</text>
</comment>
<accession>A0ABQ8TP21</accession>
<keyword evidence="2" id="KW-1185">Reference proteome</keyword>
<sequence>MIEETRIDMAEDLVARVVEAAHVIRDNVSPFERCRHSIVRRYQLCNAFNERHIVMHLGSYDRYRNPVECQLQRREDHRANHMIPPFWLDDRPPLVRHVDVRPAAGWSVWALQEL</sequence>